<proteinExistence type="predicted"/>
<dbReference type="Proteomes" id="UP000887159">
    <property type="component" value="Unassembled WGS sequence"/>
</dbReference>
<dbReference type="EMBL" id="BMAU01021358">
    <property type="protein sequence ID" value="GFY21604.1"/>
    <property type="molecule type" value="Genomic_DNA"/>
</dbReference>
<sequence>MKEMSVDVTIQLSYPQVTMPNEDRWLAITLKSRWRRAFDLSHQLSTATGTTVSKQTVKRHLGHFGLYTYRLLRCIPLMETHRLQWLADSHGQWSREQAMLEWPAFSPGLNPAQNVWYMLGQQVSALQPSPACVPELRRAWLAEGSNLPKDQLNNLIHSITRTSVESELEPKTGQEQIQPQDC</sequence>
<gene>
    <name evidence="2" type="primary">TCB1_751</name>
    <name evidence="2" type="ORF">TNCV_1167491</name>
</gene>
<protein>
    <submittedName>
        <fullName evidence="2">Transposable element Tcb1 transposase</fullName>
    </submittedName>
</protein>
<organism evidence="2 3">
    <name type="scientific">Trichonephila clavipes</name>
    <name type="common">Golden silk orbweaver</name>
    <name type="synonym">Nephila clavipes</name>
    <dbReference type="NCBI Taxonomy" id="2585209"/>
    <lineage>
        <taxon>Eukaryota</taxon>
        <taxon>Metazoa</taxon>
        <taxon>Ecdysozoa</taxon>
        <taxon>Arthropoda</taxon>
        <taxon>Chelicerata</taxon>
        <taxon>Arachnida</taxon>
        <taxon>Araneae</taxon>
        <taxon>Araneomorphae</taxon>
        <taxon>Entelegynae</taxon>
        <taxon>Araneoidea</taxon>
        <taxon>Nephilidae</taxon>
        <taxon>Trichonephila</taxon>
    </lineage>
</organism>
<keyword evidence="3" id="KW-1185">Reference proteome</keyword>
<dbReference type="Gene3D" id="3.30.420.10">
    <property type="entry name" value="Ribonuclease H-like superfamily/Ribonuclease H"/>
    <property type="match status" value="1"/>
</dbReference>
<name>A0A8X6VPG3_TRICX</name>
<dbReference type="InterPro" id="IPR036397">
    <property type="entry name" value="RNaseH_sf"/>
</dbReference>
<feature type="compositionally biased region" description="Polar residues" evidence="1">
    <location>
        <begin position="173"/>
        <end position="182"/>
    </location>
</feature>
<dbReference type="AlphaFoldDB" id="A0A8X6VPG3"/>
<accession>A0A8X6VPG3</accession>
<dbReference type="GO" id="GO:0003676">
    <property type="term" value="F:nucleic acid binding"/>
    <property type="evidence" value="ECO:0007669"/>
    <property type="project" value="InterPro"/>
</dbReference>
<evidence type="ECO:0000313" key="2">
    <source>
        <dbReference type="EMBL" id="GFY21604.1"/>
    </source>
</evidence>
<evidence type="ECO:0000256" key="1">
    <source>
        <dbReference type="SAM" id="MobiDB-lite"/>
    </source>
</evidence>
<comment type="caution">
    <text evidence="2">The sequence shown here is derived from an EMBL/GenBank/DDBJ whole genome shotgun (WGS) entry which is preliminary data.</text>
</comment>
<evidence type="ECO:0000313" key="3">
    <source>
        <dbReference type="Proteomes" id="UP000887159"/>
    </source>
</evidence>
<reference evidence="2" key="1">
    <citation type="submission" date="2020-08" db="EMBL/GenBank/DDBJ databases">
        <title>Multicomponent nature underlies the extraordinary mechanical properties of spider dragline silk.</title>
        <authorList>
            <person name="Kono N."/>
            <person name="Nakamura H."/>
            <person name="Mori M."/>
            <person name="Yoshida Y."/>
            <person name="Ohtoshi R."/>
            <person name="Malay A.D."/>
            <person name="Moran D.A.P."/>
            <person name="Tomita M."/>
            <person name="Numata K."/>
            <person name="Arakawa K."/>
        </authorList>
    </citation>
    <scope>NUCLEOTIDE SEQUENCE</scope>
</reference>
<feature type="region of interest" description="Disordered" evidence="1">
    <location>
        <begin position="163"/>
        <end position="182"/>
    </location>
</feature>